<keyword evidence="2" id="KW-1185">Reference proteome</keyword>
<name>A0ABV4CV54_9BACT</name>
<dbReference type="RefSeq" id="WP_121699582.1">
    <property type="nucleotide sequence ID" value="NZ_JBCLPP010000014.1"/>
</dbReference>
<gene>
    <name evidence="1" type="ORF">AAK873_06430</name>
</gene>
<accession>A0ABV4CV54</accession>
<dbReference type="Proteomes" id="UP001565200">
    <property type="component" value="Unassembled WGS sequence"/>
</dbReference>
<evidence type="ECO:0000313" key="2">
    <source>
        <dbReference type="Proteomes" id="UP001565200"/>
    </source>
</evidence>
<dbReference type="EMBL" id="JBCLPP010000014">
    <property type="protein sequence ID" value="MEY8245253.1"/>
    <property type="molecule type" value="Genomic_DNA"/>
</dbReference>
<organism evidence="1 2">
    <name type="scientific">Heminiphilus faecis</name>
    <dbReference type="NCBI Taxonomy" id="2601703"/>
    <lineage>
        <taxon>Bacteria</taxon>
        <taxon>Pseudomonadati</taxon>
        <taxon>Bacteroidota</taxon>
        <taxon>Bacteroidia</taxon>
        <taxon>Bacteroidales</taxon>
        <taxon>Muribaculaceae</taxon>
        <taxon>Heminiphilus</taxon>
    </lineage>
</organism>
<proteinExistence type="predicted"/>
<reference evidence="1 2" key="1">
    <citation type="submission" date="2024-03" db="EMBL/GenBank/DDBJ databases">
        <title>Mouse gut bacterial collection (mGBC) of GemPharmatech.</title>
        <authorList>
            <person name="He Y."/>
            <person name="Dong L."/>
            <person name="Wu D."/>
            <person name="Gao X."/>
            <person name="Lin Z."/>
        </authorList>
    </citation>
    <scope>NUCLEOTIDE SEQUENCE [LARGE SCALE GENOMIC DNA]</scope>
    <source>
        <strain evidence="1 2">54-13</strain>
    </source>
</reference>
<evidence type="ECO:0000313" key="1">
    <source>
        <dbReference type="EMBL" id="MEY8245253.1"/>
    </source>
</evidence>
<protein>
    <submittedName>
        <fullName evidence="1">Uncharacterized protein</fullName>
    </submittedName>
</protein>
<comment type="caution">
    <text evidence="1">The sequence shown here is derived from an EMBL/GenBank/DDBJ whole genome shotgun (WGS) entry which is preliminary data.</text>
</comment>
<sequence length="120" mass="13608">MANKRELKRAIKAACGNMAGECIITRNFVEGVDRAKMADIIFNIADLQCASIEKVSFAFDKNAKSFDNRHLYKAAREKYFRKAYGKLIKDFKEGMNDIVKQMNEALPAKQKELNKAKAAK</sequence>